<sequence>MEKQELERLGQNLKQIREKNGETITDLSEILGKAINTISQYENNKRKPNYEDLEKISNHYNVSIDDLLYSDLSDSLETVKMLNNIKNNYEFLNKKCLIMFPILSSTEAKQNQKFTRAIKLHKSWFNNFEHFTDHEMDELFDLYFDLYFETDLAVVRANILGIIFLVASMGNMSEIRDEFLSFIKHQGKTNKYNNTKFFVSNFYLDRKKTSLDEIIDTSKSEIDNFILLLLSNLKGSETLYNLREYYLALRYIFGIINNSFNEINNNNFGILLMLDLEKMGNKYAKNYLSLIRFVYNN</sequence>
<dbReference type="GO" id="GO:0003700">
    <property type="term" value="F:DNA-binding transcription factor activity"/>
    <property type="evidence" value="ECO:0007669"/>
    <property type="project" value="TreeGrafter"/>
</dbReference>
<dbReference type="PANTHER" id="PTHR46797:SF24">
    <property type="entry name" value="DNA-BINDING PHAGE PROTEIN"/>
    <property type="match status" value="1"/>
</dbReference>
<organism evidence="3 4">
    <name type="scientific">Streptococcus bovimastitidis</name>
    <dbReference type="NCBI Taxonomy" id="1856638"/>
    <lineage>
        <taxon>Bacteria</taxon>
        <taxon>Bacillati</taxon>
        <taxon>Bacillota</taxon>
        <taxon>Bacilli</taxon>
        <taxon>Lactobacillales</taxon>
        <taxon>Streptococcaceae</taxon>
        <taxon>Streptococcus</taxon>
    </lineage>
</organism>
<comment type="caution">
    <text evidence="3">The sequence shown here is derived from an EMBL/GenBank/DDBJ whole genome shotgun (WGS) entry which is preliminary data.</text>
</comment>
<dbReference type="AlphaFoldDB" id="A0A1L8MKX1"/>
<dbReference type="Pfam" id="PF01381">
    <property type="entry name" value="HTH_3"/>
    <property type="match status" value="1"/>
</dbReference>
<reference evidence="4" key="1">
    <citation type="submission" date="2016-06" db="EMBL/GenBank/DDBJ databases">
        <authorList>
            <person name="de Vries S.P.W."/>
            <person name="Hadjirin N.F."/>
            <person name="Lay E.M."/>
            <person name="Zadoks R.N."/>
            <person name="Peacock S.J."/>
            <person name="Parkhill J."/>
            <person name="Grant A.J."/>
            <person name="Mcdougall S."/>
            <person name="Holmes M.A."/>
        </authorList>
    </citation>
    <scope>NUCLEOTIDE SEQUENCE [LARGE SCALE GENOMIC DNA]</scope>
    <source>
        <strain evidence="4">NZ1587</strain>
    </source>
</reference>
<evidence type="ECO:0000313" key="3">
    <source>
        <dbReference type="EMBL" id="OJF71422.1"/>
    </source>
</evidence>
<dbReference type="SUPFAM" id="SSF47413">
    <property type="entry name" value="lambda repressor-like DNA-binding domains"/>
    <property type="match status" value="1"/>
</dbReference>
<keyword evidence="1" id="KW-0238">DNA-binding</keyword>
<dbReference type="CDD" id="cd00093">
    <property type="entry name" value="HTH_XRE"/>
    <property type="match status" value="1"/>
</dbReference>
<dbReference type="Gene3D" id="1.10.260.40">
    <property type="entry name" value="lambda repressor-like DNA-binding domains"/>
    <property type="match status" value="1"/>
</dbReference>
<evidence type="ECO:0000313" key="4">
    <source>
        <dbReference type="Proteomes" id="UP000182015"/>
    </source>
</evidence>
<dbReference type="Proteomes" id="UP000182015">
    <property type="component" value="Unassembled WGS sequence"/>
</dbReference>
<feature type="domain" description="HTH cro/C1-type" evidence="2">
    <location>
        <begin position="13"/>
        <end position="67"/>
    </location>
</feature>
<dbReference type="SMART" id="SM00530">
    <property type="entry name" value="HTH_XRE"/>
    <property type="match status" value="1"/>
</dbReference>
<gene>
    <name evidence="3" type="ORF">A9Q68_09585</name>
</gene>
<dbReference type="PROSITE" id="PS50943">
    <property type="entry name" value="HTH_CROC1"/>
    <property type="match status" value="1"/>
</dbReference>
<evidence type="ECO:0000259" key="2">
    <source>
        <dbReference type="PROSITE" id="PS50943"/>
    </source>
</evidence>
<proteinExistence type="predicted"/>
<dbReference type="GO" id="GO:0003677">
    <property type="term" value="F:DNA binding"/>
    <property type="evidence" value="ECO:0007669"/>
    <property type="project" value="UniProtKB-KW"/>
</dbReference>
<protein>
    <recommendedName>
        <fullName evidence="2">HTH cro/C1-type domain-containing protein</fullName>
    </recommendedName>
</protein>
<dbReference type="InterPro" id="IPR001387">
    <property type="entry name" value="Cro/C1-type_HTH"/>
</dbReference>
<evidence type="ECO:0000256" key="1">
    <source>
        <dbReference type="ARBA" id="ARBA00023125"/>
    </source>
</evidence>
<dbReference type="EMBL" id="LZDD01000003">
    <property type="protein sequence ID" value="OJF71422.1"/>
    <property type="molecule type" value="Genomic_DNA"/>
</dbReference>
<dbReference type="STRING" id="1856638.A9Q68_09585"/>
<accession>A0A1L8MKX1</accession>
<keyword evidence="4" id="KW-1185">Reference proteome</keyword>
<dbReference type="OrthoDB" id="2475196at2"/>
<name>A0A1L8MKX1_9STRE</name>
<dbReference type="GO" id="GO:0005829">
    <property type="term" value="C:cytosol"/>
    <property type="evidence" value="ECO:0007669"/>
    <property type="project" value="TreeGrafter"/>
</dbReference>
<dbReference type="PANTHER" id="PTHR46797">
    <property type="entry name" value="HTH-TYPE TRANSCRIPTIONAL REGULATOR"/>
    <property type="match status" value="1"/>
</dbReference>
<dbReference type="InterPro" id="IPR010982">
    <property type="entry name" value="Lambda_DNA-bd_dom_sf"/>
</dbReference>
<dbReference type="InterPro" id="IPR050807">
    <property type="entry name" value="TransReg_Diox_bact_type"/>
</dbReference>